<evidence type="ECO:0000313" key="1">
    <source>
        <dbReference type="EMBL" id="CBJ93124.1"/>
    </source>
</evidence>
<dbReference type="EMBL" id="FP893246">
    <property type="protein sequence ID" value="CBJ93124.1"/>
    <property type="molecule type" value="Genomic_DNA"/>
</dbReference>
<gene>
    <name evidence="1" type="ORF">VIBNI_0089</name>
</gene>
<dbReference type="InterPro" id="IPR015424">
    <property type="entry name" value="PyrdxlP-dep_Trfase"/>
</dbReference>
<dbReference type="SUPFAM" id="SSF53383">
    <property type="entry name" value="PLP-dependent transferases"/>
    <property type="match status" value="1"/>
</dbReference>
<sequence length="289" mass="32998">MFGPNYNCDYRIHIADHHRSNSFCSIYDSTVSRFREKFNISKNKEVLILSGSGTQSIAVLFNSMNNPLSIRGINGFFKQRLETLSYQRKEDLSLPVITCKVQYETSASKLNDVNGIHFVDAVSSFPYYDIPDSTPVWLTVSSKLLGGLPVISILVIDREFLFENITNRGDLLGLWNVYVNSKKGQTPFTPQMGALIDLNNRLEKFSISSLRNSIKNTCEFINNHVSSDFIIGEKVAPSIIIHRSYFDEKAIKMFNLYPSKIKDYVQVFTYSEDFSAYEHLFVKKGKIFA</sequence>
<dbReference type="AlphaFoldDB" id="A0A9P1NJG1"/>
<dbReference type="InterPro" id="IPR015421">
    <property type="entry name" value="PyrdxlP-dep_Trfase_major"/>
</dbReference>
<geneLocation type="plasmid" evidence="1">
    <name>VIBNI_pA</name>
</geneLocation>
<name>A0A9P1NJG1_9VIBR</name>
<protein>
    <submittedName>
        <fullName evidence="1">Uncharacterized protein</fullName>
    </submittedName>
</protein>
<organism evidence="1">
    <name type="scientific">Vibrio nigripulchritudo</name>
    <dbReference type="NCBI Taxonomy" id="28173"/>
    <lineage>
        <taxon>Bacteria</taxon>
        <taxon>Pseudomonadati</taxon>
        <taxon>Pseudomonadota</taxon>
        <taxon>Gammaproteobacteria</taxon>
        <taxon>Vibrionales</taxon>
        <taxon>Vibrionaceae</taxon>
        <taxon>Vibrio</taxon>
    </lineage>
</organism>
<accession>A0A9P1NJG1</accession>
<keyword evidence="1" id="KW-0614">Plasmid</keyword>
<proteinExistence type="predicted"/>
<dbReference type="Gene3D" id="3.40.640.10">
    <property type="entry name" value="Type I PLP-dependent aspartate aminotransferase-like (Major domain)"/>
    <property type="match status" value="2"/>
</dbReference>
<reference evidence="1" key="1">
    <citation type="submission" date="2010-02" db="EMBL/GenBank/DDBJ databases">
        <authorList>
            <person name="Genoscope - CEA"/>
        </authorList>
    </citation>
    <scope>NUCLEOTIDE SEQUENCE</scope>
    <source>
        <plasmid evidence="1">VIBNI_pA</plasmid>
    </source>
</reference>